<feature type="region of interest" description="Disordered" evidence="1">
    <location>
        <begin position="171"/>
        <end position="216"/>
    </location>
</feature>
<organism evidence="2 3">
    <name type="scientific">Phytophthora fragariaefolia</name>
    <dbReference type="NCBI Taxonomy" id="1490495"/>
    <lineage>
        <taxon>Eukaryota</taxon>
        <taxon>Sar</taxon>
        <taxon>Stramenopiles</taxon>
        <taxon>Oomycota</taxon>
        <taxon>Peronosporomycetes</taxon>
        <taxon>Peronosporales</taxon>
        <taxon>Peronosporaceae</taxon>
        <taxon>Phytophthora</taxon>
    </lineage>
</organism>
<name>A0A9W6YED1_9STRA</name>
<evidence type="ECO:0000313" key="3">
    <source>
        <dbReference type="Proteomes" id="UP001165121"/>
    </source>
</evidence>
<accession>A0A9W6YED1</accession>
<dbReference type="EMBL" id="BSXT01005609">
    <property type="protein sequence ID" value="GMF61002.1"/>
    <property type="molecule type" value="Genomic_DNA"/>
</dbReference>
<reference evidence="2" key="1">
    <citation type="submission" date="2023-04" db="EMBL/GenBank/DDBJ databases">
        <title>Phytophthora fragariaefolia NBRC 109709.</title>
        <authorList>
            <person name="Ichikawa N."/>
            <person name="Sato H."/>
            <person name="Tonouchi N."/>
        </authorList>
    </citation>
    <scope>NUCLEOTIDE SEQUENCE</scope>
    <source>
        <strain evidence="2">NBRC 109709</strain>
    </source>
</reference>
<proteinExistence type="predicted"/>
<gene>
    <name evidence="2" type="ORF">Pfra01_002654100</name>
</gene>
<protein>
    <submittedName>
        <fullName evidence="2">Unnamed protein product</fullName>
    </submittedName>
</protein>
<sequence length="216" mass="23928">MNGNAPNAYKILEQVGRSMVATSAWMMMFGPKQVGGPKWVTLEKELSRPIDSSGLTQLAEQTKHLLEAMGFEYSAIPSKVSLQVWEVGDVSAELAKWKRKLKYSFGTRSSTTVRKLNGIDPNTVPAPSTPKKIRICPGYQTTSTKGEVFSKSAESPYSMGSHMVMPKKRLGGRRIYNGTDDDDDDDNAGRDYADSCEGLTAQTRRSYHHVDDDRAQ</sequence>
<dbReference type="OrthoDB" id="125591at2759"/>
<evidence type="ECO:0000256" key="1">
    <source>
        <dbReference type="SAM" id="MobiDB-lite"/>
    </source>
</evidence>
<dbReference type="AlphaFoldDB" id="A0A9W6YED1"/>
<dbReference type="Proteomes" id="UP001165121">
    <property type="component" value="Unassembled WGS sequence"/>
</dbReference>
<comment type="caution">
    <text evidence="2">The sequence shown here is derived from an EMBL/GenBank/DDBJ whole genome shotgun (WGS) entry which is preliminary data.</text>
</comment>
<evidence type="ECO:0000313" key="2">
    <source>
        <dbReference type="EMBL" id="GMF61002.1"/>
    </source>
</evidence>
<keyword evidence="3" id="KW-1185">Reference proteome</keyword>